<evidence type="ECO:0000256" key="1">
    <source>
        <dbReference type="SAM" id="MobiDB-lite"/>
    </source>
</evidence>
<dbReference type="EMBL" id="JAVDTT010000001">
    <property type="protein sequence ID" value="MDR6840332.1"/>
    <property type="molecule type" value="Genomic_DNA"/>
</dbReference>
<dbReference type="InterPro" id="IPR008929">
    <property type="entry name" value="Chondroitin_lyas"/>
</dbReference>
<evidence type="ECO:0000313" key="2">
    <source>
        <dbReference type="EMBL" id="MDR6840332.1"/>
    </source>
</evidence>
<dbReference type="RefSeq" id="WP_310090185.1">
    <property type="nucleotide sequence ID" value="NZ_JAVDTT010000001.1"/>
</dbReference>
<dbReference type="SUPFAM" id="SSF48230">
    <property type="entry name" value="Chondroitin AC/alginate lyase"/>
    <property type="match status" value="1"/>
</dbReference>
<feature type="compositionally biased region" description="Low complexity" evidence="1">
    <location>
        <begin position="91"/>
        <end position="114"/>
    </location>
</feature>
<accession>A0ABU1RNH8</accession>
<dbReference type="Gene3D" id="2.70.98.70">
    <property type="match status" value="1"/>
</dbReference>
<comment type="caution">
    <text evidence="2">The sequence shown here is derived from an EMBL/GenBank/DDBJ whole genome shotgun (WGS) entry which is preliminary data.</text>
</comment>
<keyword evidence="3" id="KW-1185">Reference proteome</keyword>
<organism evidence="2 3">
    <name type="scientific">Pseudoxanthomonas sacheonensis</name>
    <dbReference type="NCBI Taxonomy" id="443615"/>
    <lineage>
        <taxon>Bacteria</taxon>
        <taxon>Pseudomonadati</taxon>
        <taxon>Pseudomonadota</taxon>
        <taxon>Gammaproteobacteria</taxon>
        <taxon>Lysobacterales</taxon>
        <taxon>Lysobacteraceae</taxon>
        <taxon>Pseudoxanthomonas</taxon>
    </lineage>
</organism>
<feature type="region of interest" description="Disordered" evidence="1">
    <location>
        <begin position="91"/>
        <end position="124"/>
    </location>
</feature>
<gene>
    <name evidence="2" type="ORF">J2W94_000596</name>
</gene>
<sequence length="681" mass="74108">MHHPIHALSRALRPLVRRKRLIAASLVGSALLATITVSSAAGLLGDRWEKRSQDAWQQSIVATRRVQTFARAYSETLLPVRLMAMLRARAQANSTTPSRPAPTPTTALPAATGPVMSGGSGGPQMANSSLPRLIQLPSVRRYVNLNSAAYTRFKGWVDSAVNGSPGYAFAASEAAMMYQLSPESKYCTLAVNMVERQVADAEAAIAAGSNPEVAGDSYLEVGPMISDLSMTLVTCSAFISGAQRTRWSAYAEQTVWNIWNYGSARWGSRSAPWTGWSVDNPGNNYHYSFLEATMYWALATNNATWMSELRNRRLPALQAYFARLPGGGSSEGTGYGTAQMRLFSLYHLWRDATGSDLANTNTHATDSIYYWINATVPTMDRFAPIGDQSRNSVPELYDYHRRLVLEARQTANGDAAQRAATWWLSNIMMKNSSGVVVPGTQMNSGFNFRYDLLPAGTVATPPSNLVYHATGVGHLFARTGWDTNAMWVAIVAGPYNESHAHQDQGSFTLFSRDWLAVTANIWSHSGINQGTDVHNLVRFVRNGSVARQCESSTKKSTMTVTPGSGGDFTANANLTPAFCDNTAVTSWQRQFTFGGRKLTLRDTFAMTAGTAATFQVNTPVLPTLVNSREARAGRLRVRVLEPANATINSNFSSGKYVEDGAGYRIDVTGGTTGYLVELSEI</sequence>
<reference evidence="2 3" key="1">
    <citation type="submission" date="2023-07" db="EMBL/GenBank/DDBJ databases">
        <title>Sorghum-associated microbial communities from plants grown in Nebraska, USA.</title>
        <authorList>
            <person name="Schachtman D."/>
        </authorList>
    </citation>
    <scope>NUCLEOTIDE SEQUENCE [LARGE SCALE GENOMIC DNA]</scope>
    <source>
        <strain evidence="2 3">BE107</strain>
    </source>
</reference>
<evidence type="ECO:0000313" key="3">
    <source>
        <dbReference type="Proteomes" id="UP001254759"/>
    </source>
</evidence>
<evidence type="ECO:0008006" key="4">
    <source>
        <dbReference type="Google" id="ProtNLM"/>
    </source>
</evidence>
<protein>
    <recommendedName>
        <fullName evidence="4">Heparinase II/III-like protein</fullName>
    </recommendedName>
</protein>
<proteinExistence type="predicted"/>
<name>A0ABU1RNH8_9GAMM</name>
<dbReference type="Proteomes" id="UP001254759">
    <property type="component" value="Unassembled WGS sequence"/>
</dbReference>